<comment type="caution">
    <text evidence="5">The sequence shown here is derived from an EMBL/GenBank/DDBJ whole genome shotgun (WGS) entry which is preliminary data.</text>
</comment>
<dbReference type="GO" id="GO:0008168">
    <property type="term" value="F:methyltransferase activity"/>
    <property type="evidence" value="ECO:0007669"/>
    <property type="project" value="UniProtKB-KW"/>
</dbReference>
<dbReference type="SUPFAM" id="SSF53335">
    <property type="entry name" value="S-adenosyl-L-methionine-dependent methyltransferases"/>
    <property type="match status" value="1"/>
</dbReference>
<evidence type="ECO:0000256" key="2">
    <source>
        <dbReference type="ARBA" id="ARBA00022679"/>
    </source>
</evidence>
<dbReference type="RefSeq" id="XP_037224647.1">
    <property type="nucleotide sequence ID" value="XM_037359552.1"/>
</dbReference>
<evidence type="ECO:0000256" key="3">
    <source>
        <dbReference type="ARBA" id="ARBA00022691"/>
    </source>
</evidence>
<evidence type="ECO:0000256" key="4">
    <source>
        <dbReference type="ARBA" id="ARBA00038314"/>
    </source>
</evidence>
<keyword evidence="5" id="KW-0489">Methyltransferase</keyword>
<evidence type="ECO:0000313" key="6">
    <source>
        <dbReference type="Proteomes" id="UP000636479"/>
    </source>
</evidence>
<evidence type="ECO:0000313" key="5">
    <source>
        <dbReference type="EMBL" id="KAF7312539.1"/>
    </source>
</evidence>
<dbReference type="InterPro" id="IPR029063">
    <property type="entry name" value="SAM-dependent_MTases_sf"/>
</dbReference>
<name>A0A8H6WBE3_9AGAR</name>
<protein>
    <submittedName>
        <fullName evidence="5">Methyltransferase ausD</fullName>
    </submittedName>
</protein>
<dbReference type="OrthoDB" id="2094832at2759"/>
<dbReference type="InterPro" id="IPR051654">
    <property type="entry name" value="Meroterpenoid_MTases"/>
</dbReference>
<sequence>MSTTLSLRPSQIDDVELKFLREQTGISDPAKLKEHVLAVQTKAYEIYGYPCIRLFSFVRLRISRLPAYVKVLNLLRERPTALCLDLGCCCAFRLNKTRMLASAHHVIVGTDVRKLATDGFPIEQLIASDLHKEFWNYGHELFQTTPETLPIKFLEGDIFDPGFMQATTSPLESPLKLDTITSLTPLAGQLSVIHASYFFHLFSEHKQLELAKILAKLLSPQPGSLILGAHTSREEQGTRTRPYRGQGDQAGEMFCHSPGSWVELWQSVFPTGSVQVDARLVKRGDPGSHPADMVAPLDVADAGVLEWSCMRL</sequence>
<dbReference type="GeneID" id="59342068"/>
<dbReference type="AlphaFoldDB" id="A0A8H6WBE3"/>
<accession>A0A8H6WBE3</accession>
<dbReference type="PANTHER" id="PTHR35897:SF1">
    <property type="entry name" value="METHYLTRANSFERASE AUSD"/>
    <property type="match status" value="1"/>
</dbReference>
<dbReference type="GO" id="GO:0032259">
    <property type="term" value="P:methylation"/>
    <property type="evidence" value="ECO:0007669"/>
    <property type="project" value="UniProtKB-KW"/>
</dbReference>
<dbReference type="Gene3D" id="3.40.50.150">
    <property type="entry name" value="Vaccinia Virus protein VP39"/>
    <property type="match status" value="1"/>
</dbReference>
<proteinExistence type="inferred from homology"/>
<gene>
    <name evidence="5" type="ORF">MIND_00267800</name>
</gene>
<keyword evidence="6" id="KW-1185">Reference proteome</keyword>
<reference evidence="5" key="1">
    <citation type="submission" date="2020-05" db="EMBL/GenBank/DDBJ databases">
        <title>Mycena genomes resolve the evolution of fungal bioluminescence.</title>
        <authorList>
            <person name="Tsai I.J."/>
        </authorList>
    </citation>
    <scope>NUCLEOTIDE SEQUENCE</scope>
    <source>
        <strain evidence="5">171206Taipei</strain>
    </source>
</reference>
<organism evidence="5 6">
    <name type="scientific">Mycena indigotica</name>
    <dbReference type="NCBI Taxonomy" id="2126181"/>
    <lineage>
        <taxon>Eukaryota</taxon>
        <taxon>Fungi</taxon>
        <taxon>Dikarya</taxon>
        <taxon>Basidiomycota</taxon>
        <taxon>Agaricomycotina</taxon>
        <taxon>Agaricomycetes</taxon>
        <taxon>Agaricomycetidae</taxon>
        <taxon>Agaricales</taxon>
        <taxon>Marasmiineae</taxon>
        <taxon>Mycenaceae</taxon>
        <taxon>Mycena</taxon>
    </lineage>
</organism>
<dbReference type="Proteomes" id="UP000636479">
    <property type="component" value="Unassembled WGS sequence"/>
</dbReference>
<evidence type="ECO:0000256" key="1">
    <source>
        <dbReference type="ARBA" id="ARBA00005179"/>
    </source>
</evidence>
<dbReference type="EMBL" id="JACAZF010000002">
    <property type="protein sequence ID" value="KAF7312539.1"/>
    <property type="molecule type" value="Genomic_DNA"/>
</dbReference>
<comment type="pathway">
    <text evidence="1">Secondary metabolite biosynthesis.</text>
</comment>
<keyword evidence="3" id="KW-0949">S-adenosyl-L-methionine</keyword>
<keyword evidence="2 5" id="KW-0808">Transferase</keyword>
<comment type="similarity">
    <text evidence="4">Belongs to the class I-like SAM-binding methyltransferase superfamily.</text>
</comment>
<dbReference type="PANTHER" id="PTHR35897">
    <property type="entry name" value="METHYLTRANSFERASE AUSD"/>
    <property type="match status" value="1"/>
</dbReference>